<evidence type="ECO:0000313" key="4">
    <source>
        <dbReference type="Proteomes" id="UP000258309"/>
    </source>
</evidence>
<keyword evidence="2" id="KW-0732">Signal</keyword>
<feature type="non-terminal residue" evidence="3">
    <location>
        <position position="1"/>
    </location>
</feature>
<feature type="compositionally biased region" description="Low complexity" evidence="1">
    <location>
        <begin position="211"/>
        <end position="228"/>
    </location>
</feature>
<dbReference type="EMBL" id="NCSJ02000147">
    <property type="protein sequence ID" value="RFU28875.1"/>
    <property type="molecule type" value="Genomic_DNA"/>
</dbReference>
<feature type="region of interest" description="Disordered" evidence="1">
    <location>
        <begin position="211"/>
        <end position="238"/>
    </location>
</feature>
<name>A0A3E2H647_SCYLI</name>
<evidence type="ECO:0000256" key="1">
    <source>
        <dbReference type="SAM" id="MobiDB-lite"/>
    </source>
</evidence>
<keyword evidence="4" id="KW-1185">Reference proteome</keyword>
<dbReference type="AlphaFoldDB" id="A0A3E2H647"/>
<reference evidence="3 4" key="1">
    <citation type="submission" date="2018-05" db="EMBL/GenBank/DDBJ databases">
        <title>Draft genome sequence of Scytalidium lignicola DSM 105466, a ubiquitous saprotrophic fungus.</title>
        <authorList>
            <person name="Buettner E."/>
            <person name="Gebauer A.M."/>
            <person name="Hofrichter M."/>
            <person name="Liers C."/>
            <person name="Kellner H."/>
        </authorList>
    </citation>
    <scope>NUCLEOTIDE SEQUENCE [LARGE SCALE GENOMIC DNA]</scope>
    <source>
        <strain evidence="3 4">DSM 105466</strain>
    </source>
</reference>
<dbReference type="OrthoDB" id="10628648at2759"/>
<feature type="chain" id="PRO_5017805847" evidence="2">
    <location>
        <begin position="21"/>
        <end position="238"/>
    </location>
</feature>
<sequence>MRFSTASIMTSLVAALAVQAAPTAGSGSGALAARAGTEIQTRGLSLSGSVQEIEAIATILEINSFSESDIINVLLNLGFTRNQLNSFNFNDGSLSRQFGNIFSNDNWVEVFEAISSNGINVEEIVTVIESSSNSLNDLFRENEQILEEIIQQNEINIFENVLRSATQTEIAEIMIQVFNSNSNILIEAVQLIQSGGSLNTLNLNLCDNASSGSSSSSSNVSSVGGYNSTASAVKSKKH</sequence>
<evidence type="ECO:0000313" key="3">
    <source>
        <dbReference type="EMBL" id="RFU28875.1"/>
    </source>
</evidence>
<protein>
    <submittedName>
        <fullName evidence="3">Uncharacterized protein</fullName>
    </submittedName>
</protein>
<feature type="signal peptide" evidence="2">
    <location>
        <begin position="1"/>
        <end position="20"/>
    </location>
</feature>
<proteinExistence type="predicted"/>
<organism evidence="3 4">
    <name type="scientific">Scytalidium lignicola</name>
    <name type="common">Hyphomycete</name>
    <dbReference type="NCBI Taxonomy" id="5539"/>
    <lineage>
        <taxon>Eukaryota</taxon>
        <taxon>Fungi</taxon>
        <taxon>Dikarya</taxon>
        <taxon>Ascomycota</taxon>
        <taxon>Pezizomycotina</taxon>
        <taxon>Leotiomycetes</taxon>
        <taxon>Leotiomycetes incertae sedis</taxon>
        <taxon>Scytalidium</taxon>
    </lineage>
</organism>
<gene>
    <name evidence="3" type="ORF">B7463_g7466</name>
</gene>
<feature type="non-terminal residue" evidence="3">
    <location>
        <position position="238"/>
    </location>
</feature>
<comment type="caution">
    <text evidence="3">The sequence shown here is derived from an EMBL/GenBank/DDBJ whole genome shotgun (WGS) entry which is preliminary data.</text>
</comment>
<dbReference type="Proteomes" id="UP000258309">
    <property type="component" value="Unassembled WGS sequence"/>
</dbReference>
<accession>A0A3E2H647</accession>
<evidence type="ECO:0000256" key="2">
    <source>
        <dbReference type="SAM" id="SignalP"/>
    </source>
</evidence>